<evidence type="ECO:0000256" key="11">
    <source>
        <dbReference type="ARBA" id="ARBA00023303"/>
    </source>
</evidence>
<evidence type="ECO:0000256" key="1">
    <source>
        <dbReference type="ARBA" id="ARBA00004651"/>
    </source>
</evidence>
<organism evidence="13">
    <name type="scientific">Musca domestica</name>
    <name type="common">House fly</name>
    <dbReference type="NCBI Taxonomy" id="7370"/>
    <lineage>
        <taxon>Eukaryota</taxon>
        <taxon>Metazoa</taxon>
        <taxon>Ecdysozoa</taxon>
        <taxon>Arthropoda</taxon>
        <taxon>Hexapoda</taxon>
        <taxon>Insecta</taxon>
        <taxon>Pterygota</taxon>
        <taxon>Neoptera</taxon>
        <taxon>Endopterygota</taxon>
        <taxon>Diptera</taxon>
        <taxon>Brachycera</taxon>
        <taxon>Muscomorpha</taxon>
        <taxon>Muscoidea</taxon>
        <taxon>Muscidae</taxon>
        <taxon>Musca</taxon>
    </lineage>
</organism>
<evidence type="ECO:0000256" key="5">
    <source>
        <dbReference type="ARBA" id="ARBA00022989"/>
    </source>
</evidence>
<dbReference type="InterPro" id="IPR056198">
    <property type="entry name" value="LBD_receptor"/>
</dbReference>
<dbReference type="eggNOG" id="KOG1052">
    <property type="taxonomic scope" value="Eukaryota"/>
</dbReference>
<dbReference type="Gene3D" id="3.40.190.10">
    <property type="entry name" value="Periplasmic binding protein-like II"/>
    <property type="match status" value="1"/>
</dbReference>
<evidence type="ECO:0000256" key="6">
    <source>
        <dbReference type="ARBA" id="ARBA00023065"/>
    </source>
</evidence>
<evidence type="ECO:0000256" key="7">
    <source>
        <dbReference type="ARBA" id="ARBA00023136"/>
    </source>
</evidence>
<reference evidence="13" key="1">
    <citation type="submission" date="2020-05" db="UniProtKB">
        <authorList>
            <consortium name="EnsemblMetazoa"/>
        </authorList>
    </citation>
    <scope>IDENTIFICATION</scope>
    <source>
        <strain evidence="13">Aabys</strain>
    </source>
</reference>
<dbReference type="SMART" id="SM00918">
    <property type="entry name" value="Lig_chan-Glu_bd"/>
    <property type="match status" value="1"/>
</dbReference>
<keyword evidence="8" id="KW-0675">Receptor</keyword>
<dbReference type="SUPFAM" id="SSF53850">
    <property type="entry name" value="Periplasmic binding protein-like II"/>
    <property type="match status" value="1"/>
</dbReference>
<keyword evidence="4" id="KW-0812">Transmembrane</keyword>
<name>A0A1I8MJ92_MUSDO</name>
<keyword evidence="6" id="KW-0406">Ion transport</keyword>
<dbReference type="VEuPathDB" id="VectorBase:MDOMA2_020176"/>
<sequence>MQNFPDPELPVLLQHAIAACCSIVADYFAAKSNSFMLSTNIEEKILQPHIRDFINNVLLCLDSIKVEVENLHGERGRPSFNRKYNLIVVDSVEALRRLDPGHSTRDYDIQEVYLVYLMNASRFPNLEIQLRDIFAYFWQNYIVNVTVVIVNTRTGSVEALTYYPFYNNVSCKLVHVQQINSFLGVWVKPLHENIFPEKIANLHQCPLTVAVWETPPYLSYRPADNGFYEIDYFEADLLLVLEEKMNFTLDLKEPPNNEQRGKVLENGTSTGALRMLQERTADFSLGSFRYTLERSQLMTAALPYYQTWQIYGFMRTAQPYTSLEILVFAFDDKTWLCLILSIQIVMAIGYLLQFQYRKFTLVRIILGHPRPTTPVTNIVKLFFGQGLEILPRSNFTRFVLVLWDVYGLLMRTAYQSMLFQLLKGNLYHDPPQSLSDLIDKGCKLVTTEGTFDSIGTVPRIEQGLIEVIKIKNTSEQSTFFYMEENTREGNCLSGISPMDFLTYHATREKKRGVFFALPEKIFTQHITMYFSKHSFLINRINFLLMSLRSMGLIDFWARQSLDTSYFDAPNDVHFVAVEFAKLQERTADFSLGSFRYTLERSQLMTAALPYYQTWQIYGFMRTAQPYTSLEILKMYTGTDNTGSSEADDTGYKYC</sequence>
<dbReference type="InterPro" id="IPR019594">
    <property type="entry name" value="Glu/Gly-bd"/>
</dbReference>
<dbReference type="PANTHER" id="PTHR42643">
    <property type="entry name" value="IONOTROPIC RECEPTOR 20A-RELATED"/>
    <property type="match status" value="1"/>
</dbReference>
<keyword evidence="11" id="KW-0407">Ion channel</keyword>
<dbReference type="InterPro" id="IPR052192">
    <property type="entry name" value="Insect_Ionotropic_Sensory_Rcpt"/>
</dbReference>
<evidence type="ECO:0000259" key="12">
    <source>
        <dbReference type="SMART" id="SM00918"/>
    </source>
</evidence>
<feature type="domain" description="Ionotropic glutamate receptor L-glutamate and glycine-binding" evidence="12">
    <location>
        <begin position="216"/>
        <end position="278"/>
    </location>
</feature>
<accession>A0A1I8MJ92</accession>
<dbReference type="GO" id="GO:0015276">
    <property type="term" value="F:ligand-gated monoatomic ion channel activity"/>
    <property type="evidence" value="ECO:0007669"/>
    <property type="project" value="InterPro"/>
</dbReference>
<keyword evidence="9" id="KW-0325">Glycoprotein</keyword>
<evidence type="ECO:0000313" key="13">
    <source>
        <dbReference type="EnsemblMetazoa" id="MDOA005477-PB"/>
    </source>
</evidence>
<dbReference type="GO" id="GO:0005886">
    <property type="term" value="C:plasma membrane"/>
    <property type="evidence" value="ECO:0007669"/>
    <property type="project" value="UniProtKB-SubCell"/>
</dbReference>
<evidence type="ECO:0000256" key="3">
    <source>
        <dbReference type="ARBA" id="ARBA00022475"/>
    </source>
</evidence>
<dbReference type="VEuPathDB" id="VectorBase:MDOA005477"/>
<protein>
    <recommendedName>
        <fullName evidence="12">Ionotropic glutamate receptor L-glutamate and glycine-binding domain-containing protein</fullName>
    </recommendedName>
</protein>
<keyword evidence="3" id="KW-1003">Cell membrane</keyword>
<evidence type="ECO:0000256" key="2">
    <source>
        <dbReference type="ARBA" id="ARBA00022448"/>
    </source>
</evidence>
<proteinExistence type="predicted"/>
<evidence type="ECO:0000256" key="8">
    <source>
        <dbReference type="ARBA" id="ARBA00023170"/>
    </source>
</evidence>
<keyword evidence="10" id="KW-1071">Ligand-gated ion channel</keyword>
<evidence type="ECO:0000256" key="4">
    <source>
        <dbReference type="ARBA" id="ARBA00022692"/>
    </source>
</evidence>
<dbReference type="EnsemblMetazoa" id="MDOA005477-RB">
    <property type="protein sequence ID" value="MDOA005477-PB"/>
    <property type="gene ID" value="MDOA005477"/>
</dbReference>
<dbReference type="Gene3D" id="1.10.287.70">
    <property type="match status" value="1"/>
</dbReference>
<keyword evidence="5" id="KW-1133">Transmembrane helix</keyword>
<evidence type="ECO:0000256" key="10">
    <source>
        <dbReference type="ARBA" id="ARBA00023286"/>
    </source>
</evidence>
<keyword evidence="7" id="KW-0472">Membrane</keyword>
<dbReference type="PANTHER" id="PTHR42643:SF30">
    <property type="entry name" value="IONOTROPIC RECEPTOR 40A-RELATED"/>
    <property type="match status" value="1"/>
</dbReference>
<comment type="subcellular location">
    <subcellularLocation>
        <location evidence="1">Cell membrane</location>
        <topology evidence="1">Multi-pass membrane protein</topology>
    </subcellularLocation>
</comment>
<dbReference type="Pfam" id="PF24061">
    <property type="entry name" value="LBD_receptor"/>
    <property type="match status" value="1"/>
</dbReference>
<keyword evidence="2" id="KW-0813">Transport</keyword>
<dbReference type="AlphaFoldDB" id="A0A1I8MJ92"/>
<evidence type="ECO:0000256" key="9">
    <source>
        <dbReference type="ARBA" id="ARBA00023180"/>
    </source>
</evidence>